<keyword evidence="2 4" id="KW-0853">WD repeat</keyword>
<dbReference type="GO" id="GO:0000724">
    <property type="term" value="P:double-strand break repair via homologous recombination"/>
    <property type="evidence" value="ECO:0007669"/>
    <property type="project" value="TreeGrafter"/>
</dbReference>
<evidence type="ECO:0000313" key="6">
    <source>
        <dbReference type="EMBL" id="KAG2224003.1"/>
    </source>
</evidence>
<feature type="compositionally biased region" description="Basic and acidic residues" evidence="5">
    <location>
        <begin position="756"/>
        <end position="766"/>
    </location>
</feature>
<dbReference type="Gene3D" id="2.130.10.10">
    <property type="entry name" value="YVTN repeat-like/Quinoprotein amine dehydrogenase"/>
    <property type="match status" value="2"/>
</dbReference>
<dbReference type="SUPFAM" id="SSF50978">
    <property type="entry name" value="WD40 repeat-like"/>
    <property type="match status" value="1"/>
</dbReference>
<feature type="region of interest" description="Disordered" evidence="5">
    <location>
        <begin position="608"/>
        <end position="820"/>
    </location>
</feature>
<dbReference type="Pfam" id="PF00400">
    <property type="entry name" value="WD40"/>
    <property type="match status" value="5"/>
</dbReference>
<feature type="repeat" description="WD" evidence="4">
    <location>
        <begin position="158"/>
        <end position="199"/>
    </location>
</feature>
<evidence type="ECO:0000256" key="3">
    <source>
        <dbReference type="ARBA" id="ARBA00022737"/>
    </source>
</evidence>
<evidence type="ECO:0000313" key="7">
    <source>
        <dbReference type="Proteomes" id="UP000646827"/>
    </source>
</evidence>
<dbReference type="InterPro" id="IPR051246">
    <property type="entry name" value="WDR48"/>
</dbReference>
<accession>A0A8H7VPG9</accession>
<dbReference type="PROSITE" id="PS50294">
    <property type="entry name" value="WD_REPEATS_REGION"/>
    <property type="match status" value="4"/>
</dbReference>
<evidence type="ECO:0000256" key="5">
    <source>
        <dbReference type="SAM" id="MobiDB-lite"/>
    </source>
</evidence>
<dbReference type="EMBL" id="JAEPRB010000050">
    <property type="protein sequence ID" value="KAG2224003.1"/>
    <property type="molecule type" value="Genomic_DNA"/>
</dbReference>
<dbReference type="PROSITE" id="PS50082">
    <property type="entry name" value="WD_REPEATS_2"/>
    <property type="match status" value="4"/>
</dbReference>
<feature type="compositionally biased region" description="Polar residues" evidence="5">
    <location>
        <begin position="650"/>
        <end position="669"/>
    </location>
</feature>
<feature type="compositionally biased region" description="Polar residues" evidence="5">
    <location>
        <begin position="726"/>
        <end position="736"/>
    </location>
</feature>
<dbReference type="PANTHER" id="PTHR19862">
    <property type="entry name" value="WD REPEAT-CONTAINING PROTEIN 48"/>
    <property type="match status" value="1"/>
</dbReference>
<dbReference type="InterPro" id="IPR019775">
    <property type="entry name" value="WD40_repeat_CS"/>
</dbReference>
<organism evidence="6 7">
    <name type="scientific">Circinella minor</name>
    <dbReference type="NCBI Taxonomy" id="1195481"/>
    <lineage>
        <taxon>Eukaryota</taxon>
        <taxon>Fungi</taxon>
        <taxon>Fungi incertae sedis</taxon>
        <taxon>Mucoromycota</taxon>
        <taxon>Mucoromycotina</taxon>
        <taxon>Mucoromycetes</taxon>
        <taxon>Mucorales</taxon>
        <taxon>Lichtheimiaceae</taxon>
        <taxon>Circinella</taxon>
    </lineage>
</organism>
<dbReference type="OrthoDB" id="2421129at2759"/>
<keyword evidence="3" id="KW-0677">Repeat</keyword>
<dbReference type="InterPro" id="IPR021772">
    <property type="entry name" value="WDR48/Bun107"/>
</dbReference>
<dbReference type="PRINTS" id="PR00320">
    <property type="entry name" value="GPROTEINBRPT"/>
</dbReference>
<gene>
    <name evidence="6" type="ORF">INT45_009589</name>
</gene>
<feature type="repeat" description="WD" evidence="4">
    <location>
        <begin position="215"/>
        <end position="256"/>
    </location>
</feature>
<protein>
    <recommendedName>
        <fullName evidence="8">WD40 repeat-like protein</fullName>
    </recommendedName>
</protein>
<dbReference type="SMART" id="SM00320">
    <property type="entry name" value="WD40"/>
    <property type="match status" value="7"/>
</dbReference>
<dbReference type="InterPro" id="IPR015943">
    <property type="entry name" value="WD40/YVTN_repeat-like_dom_sf"/>
</dbReference>
<feature type="repeat" description="WD" evidence="4">
    <location>
        <begin position="257"/>
        <end position="298"/>
    </location>
</feature>
<dbReference type="PANTHER" id="PTHR19862:SF14">
    <property type="entry name" value="WD REPEAT-CONTAINING PROTEIN 48"/>
    <property type="match status" value="1"/>
</dbReference>
<evidence type="ECO:0000256" key="1">
    <source>
        <dbReference type="ARBA" id="ARBA00006917"/>
    </source>
</evidence>
<dbReference type="Pfam" id="PF11816">
    <property type="entry name" value="DUF3337"/>
    <property type="match status" value="1"/>
</dbReference>
<dbReference type="AlphaFoldDB" id="A0A8H7VPG9"/>
<name>A0A8H7VPG9_9FUNG</name>
<reference evidence="6 7" key="1">
    <citation type="submission" date="2020-12" db="EMBL/GenBank/DDBJ databases">
        <title>Metabolic potential, ecology and presence of endohyphal bacteria is reflected in genomic diversity of Mucoromycotina.</title>
        <authorList>
            <person name="Muszewska A."/>
            <person name="Okrasinska A."/>
            <person name="Steczkiewicz K."/>
            <person name="Drgas O."/>
            <person name="Orlowska M."/>
            <person name="Perlinska-Lenart U."/>
            <person name="Aleksandrzak-Piekarczyk T."/>
            <person name="Szatraj K."/>
            <person name="Zielenkiewicz U."/>
            <person name="Pilsyk S."/>
            <person name="Malc E."/>
            <person name="Mieczkowski P."/>
            <person name="Kruszewska J.S."/>
            <person name="Biernat P."/>
            <person name="Pawlowska J."/>
        </authorList>
    </citation>
    <scope>NUCLEOTIDE SEQUENCE [LARGE SCALE GENOMIC DNA]</scope>
    <source>
        <strain evidence="6 7">CBS 142.35</strain>
    </source>
</reference>
<feature type="compositionally biased region" description="Basic residues" evidence="5">
    <location>
        <begin position="738"/>
        <end position="748"/>
    </location>
</feature>
<evidence type="ECO:0000256" key="2">
    <source>
        <dbReference type="ARBA" id="ARBA00022574"/>
    </source>
</evidence>
<dbReference type="Proteomes" id="UP000646827">
    <property type="component" value="Unassembled WGS sequence"/>
</dbReference>
<dbReference type="InterPro" id="IPR020472">
    <property type="entry name" value="WD40_PAC1"/>
</dbReference>
<feature type="compositionally biased region" description="Pro residues" evidence="5">
    <location>
        <begin position="708"/>
        <end position="721"/>
    </location>
</feature>
<feature type="compositionally biased region" description="Polar residues" evidence="5">
    <location>
        <begin position="767"/>
        <end position="778"/>
    </location>
</feature>
<dbReference type="GO" id="GO:0043130">
    <property type="term" value="F:ubiquitin binding"/>
    <property type="evidence" value="ECO:0007669"/>
    <property type="project" value="TreeGrafter"/>
</dbReference>
<keyword evidence="7" id="KW-1185">Reference proteome</keyword>
<dbReference type="CDD" id="cd00200">
    <property type="entry name" value="WD40"/>
    <property type="match status" value="1"/>
</dbReference>
<dbReference type="InterPro" id="IPR001680">
    <property type="entry name" value="WD40_rpt"/>
</dbReference>
<feature type="compositionally biased region" description="Low complexity" evidence="5">
    <location>
        <begin position="779"/>
        <end position="798"/>
    </location>
</feature>
<dbReference type="PROSITE" id="PS00678">
    <property type="entry name" value="WD_REPEATS_1"/>
    <property type="match status" value="1"/>
</dbReference>
<dbReference type="InterPro" id="IPR036322">
    <property type="entry name" value="WD40_repeat_dom_sf"/>
</dbReference>
<comment type="caution">
    <text evidence="6">The sequence shown here is derived from an EMBL/GenBank/DDBJ whole genome shotgun (WGS) entry which is preliminary data.</text>
</comment>
<evidence type="ECO:0008006" key="8">
    <source>
        <dbReference type="Google" id="ProtNLM"/>
    </source>
</evidence>
<comment type="similarity">
    <text evidence="1">Belongs to the WD repeat WDR48 family.</text>
</comment>
<evidence type="ECO:0000256" key="4">
    <source>
        <dbReference type="PROSITE-ProRule" id="PRU00221"/>
    </source>
</evidence>
<proteinExistence type="inferred from homology"/>
<sequence length="996" mass="108815">MKAPARRSVSYVVEGSDEERAHRLGVNSLVIDPTVQLDTVNGDIATGGILYSAGRDGVVASWNLHVEHVREQKDTTTDDIDTMNGENINEGDHWIFDQGFQQSAPKATCRAFSQTHTDWVNDIALCENGRFVVSASSDRTVKLWSTYEDDIFNNAHTIGWHTDYVKCLASAEKAGWVASSGLDKKIKLWDIERCQATLTAHSGGDQADEVMTIGHTATKASIYAMATNPSGTILATGSPDKVVRLWDPRSGKQVGKLTGHTDNIRALLISEDGSHILSGSSDSTIKYWSARAQRCLATYETHNDSVWSLFSDDPELRTFYAGSRDGLVTRTEVSGHGDMDTSDESECIGLFKEKSGVAKIAVLNDTYVWTATSSSDINRWLSIPSRESRQLLTRSAYNTEIPLSASAKLPPPQPVFHSQYAEPFLGSDNLTLYARSVMSIPISYHEDDEASDESIQPLRSVPDCVIKGKPGISTHLVLQNRRHVLAKDTNGEVSLWDVVKCAQVKNFGQRELDSVAQSMTKMNSFPAWCSVDTKIGAITVQLDGFTCFDCEMYADEIDLPETYEVREDQRINLGKWVLAHLFSEFLEKAAELHEKEEQRYEALDTPLSQGIHSVEPPPSQQHQQPRSPLNPVYPKSPDRNGNVPKPPLSAITTNIGSSPFHPTSPGSPSNNNNNLFKGPFTAPPTTIPQQDYFSGAHHVSNTNNNNDPLPPHSPVQPPPPAALSHTPTSPTSSNFINKLKHLSVKAKISKGSSGDELSHDGNDGDKSTSSNHEIPNQYSTTGEDSTTGAGGTASASKGLKYKQMGESGRSSYTPPVLDDFPPLHIPRSTTIIIAEESAEASTGMDLYRGTVGTAGVDADLIAQSAPSWLLDYLYHNKIPNKDTVKLTFSLKPYTGSKLSQLPAGPENRLVANRVLRVRKLIHYVAERLEISTETDPIELLCGDIVLAPTMTLAAIKQHIMKSGGEVNLSYRFVKEGLGSESTTKAVATNDKVFSQL</sequence>
<feature type="repeat" description="WD" evidence="4">
    <location>
        <begin position="113"/>
        <end position="145"/>
    </location>
</feature>